<accession>A0A841NEG9</accession>
<dbReference type="RefSeq" id="WP_184158892.1">
    <property type="nucleotide sequence ID" value="NZ_JACHLC010000001.1"/>
</dbReference>
<protein>
    <submittedName>
        <fullName evidence="1">Uncharacterized protein</fullName>
    </submittedName>
</protein>
<gene>
    <name evidence="1" type="ORF">HNP36_001495</name>
</gene>
<evidence type="ECO:0000313" key="2">
    <source>
        <dbReference type="Proteomes" id="UP000589738"/>
    </source>
</evidence>
<sequence>MSKYNYNACLKAISEQHGKPPTEFLDTLVDTIEALPNDVFSRNDKYDIYSVMNGVLGPYADLLHRKAVMCEVLRVVAAFESDWDWNEGVDTGKPKSKFKKIAEETGAFQVSFDSMSTDKSLQECLDKHEGRHDVETFITAMKSNHKLAVEYCARLFRFDTTWCGTVKNKNMVISHVSRNSVEEFKSFLSVEPIVADNTENPVSNDSQHINDLVHIASNPANNFKSLKDIQNRAAKKLLVYDGDKYPTNGCAITLSLILQDAGIPVKDIYMAIELTNILRKKRNWGVIPNGSQQSGDIGTTCGTIPNHGYDHIYLVVERKGNDEMVIVDNQKNEPHTRFASGKGGKTPTKYFLRAV</sequence>
<keyword evidence="2" id="KW-1185">Reference proteome</keyword>
<dbReference type="EMBL" id="JACHLC010000001">
    <property type="protein sequence ID" value="MBB6370442.1"/>
    <property type="molecule type" value="Genomic_DNA"/>
</dbReference>
<organism evidence="1 2">
    <name type="scientific">Chryseobacterium shigense</name>
    <dbReference type="NCBI Taxonomy" id="297244"/>
    <lineage>
        <taxon>Bacteria</taxon>
        <taxon>Pseudomonadati</taxon>
        <taxon>Bacteroidota</taxon>
        <taxon>Flavobacteriia</taxon>
        <taxon>Flavobacteriales</taxon>
        <taxon>Weeksellaceae</taxon>
        <taxon>Chryseobacterium group</taxon>
        <taxon>Chryseobacterium</taxon>
    </lineage>
</organism>
<proteinExistence type="predicted"/>
<reference evidence="1 2" key="1">
    <citation type="submission" date="2020-08" db="EMBL/GenBank/DDBJ databases">
        <title>Functional genomics of gut bacteria from endangered species of beetles.</title>
        <authorList>
            <person name="Carlos-Shanley C."/>
        </authorList>
    </citation>
    <scope>NUCLEOTIDE SEQUENCE [LARGE SCALE GENOMIC DNA]</scope>
    <source>
        <strain evidence="1 2">S00136</strain>
    </source>
</reference>
<dbReference type="Proteomes" id="UP000589738">
    <property type="component" value="Unassembled WGS sequence"/>
</dbReference>
<comment type="caution">
    <text evidence="1">The sequence shown here is derived from an EMBL/GenBank/DDBJ whole genome shotgun (WGS) entry which is preliminary data.</text>
</comment>
<evidence type="ECO:0000313" key="1">
    <source>
        <dbReference type="EMBL" id="MBB6370442.1"/>
    </source>
</evidence>
<name>A0A841NEG9_9FLAO</name>
<dbReference type="AlphaFoldDB" id="A0A841NEG9"/>